<dbReference type="Proteomes" id="UP000548476">
    <property type="component" value="Unassembled WGS sequence"/>
</dbReference>
<dbReference type="RefSeq" id="WP_184790546.1">
    <property type="nucleotide sequence ID" value="NZ_BONT01000054.1"/>
</dbReference>
<accession>A0A841FWM0</accession>
<evidence type="ECO:0000313" key="1">
    <source>
        <dbReference type="EMBL" id="MBB6037737.1"/>
    </source>
</evidence>
<organism evidence="1 2">
    <name type="scientific">Phytomonospora endophytica</name>
    <dbReference type="NCBI Taxonomy" id="714109"/>
    <lineage>
        <taxon>Bacteria</taxon>
        <taxon>Bacillati</taxon>
        <taxon>Actinomycetota</taxon>
        <taxon>Actinomycetes</taxon>
        <taxon>Micromonosporales</taxon>
        <taxon>Micromonosporaceae</taxon>
        <taxon>Phytomonospora</taxon>
    </lineage>
</organism>
<sequence length="322" mass="35406">MTEVLRHVSVAIPKESMTWIREAASRDGVTVTEWVAQISADEVAVAQRDRQRRLLGDDDSHEVLNLVLGESVAEDLKQAALSAGVTISDWVAKAIRGQAGTAQIRSMFTPRQRSDFENHISSVLHDARIEARRAEQTVYGRVLAEAMSSVAKGLPRLRWNSDPLSAVLGIHGIVDTGGAADRYRALRAWVERFGGHGPDVTVEYREAVVLRAAINVEGQRCLLIASIWDPNDDTGPRPQLRDVRAAANPHLAAPTVNELIEQFTKITQGRYSERLHKHEADELSAEINERVSELNDRDQKSWRVLYGQPANDSATGAGSGVG</sequence>
<dbReference type="AlphaFoldDB" id="A0A841FWM0"/>
<evidence type="ECO:0000313" key="2">
    <source>
        <dbReference type="Proteomes" id="UP000548476"/>
    </source>
</evidence>
<keyword evidence="2" id="KW-1185">Reference proteome</keyword>
<protein>
    <submittedName>
        <fullName evidence="1">Uncharacterized protein</fullName>
    </submittedName>
</protein>
<reference evidence="1 2" key="1">
    <citation type="submission" date="2020-08" db="EMBL/GenBank/DDBJ databases">
        <title>Genomic Encyclopedia of Type Strains, Phase IV (KMG-IV): sequencing the most valuable type-strain genomes for metagenomic binning, comparative biology and taxonomic classification.</title>
        <authorList>
            <person name="Goeker M."/>
        </authorList>
    </citation>
    <scope>NUCLEOTIDE SEQUENCE [LARGE SCALE GENOMIC DNA]</scope>
    <source>
        <strain evidence="1 2">YIM 65646</strain>
    </source>
</reference>
<comment type="caution">
    <text evidence="1">The sequence shown here is derived from an EMBL/GenBank/DDBJ whole genome shotgun (WGS) entry which is preliminary data.</text>
</comment>
<proteinExistence type="predicted"/>
<gene>
    <name evidence="1" type="ORF">HNR73_005615</name>
</gene>
<dbReference type="EMBL" id="JACHGT010000013">
    <property type="protein sequence ID" value="MBB6037737.1"/>
    <property type="molecule type" value="Genomic_DNA"/>
</dbReference>
<name>A0A841FWM0_9ACTN</name>